<dbReference type="Proteomes" id="UP001597548">
    <property type="component" value="Unassembled WGS sequence"/>
</dbReference>
<sequence length="69" mass="7654">MSYGQFQISGSSGFALGSAQMKLEETINIFDTENDYGSHFKSSAKKDSSNMTLIEIIRKNTDHSFKNGL</sequence>
<protein>
    <submittedName>
        <fullName evidence="1">Uncharacterized protein</fullName>
    </submittedName>
</protein>
<keyword evidence="2" id="KW-1185">Reference proteome</keyword>
<organism evidence="1 2">
    <name type="scientific">Psychroserpens luteus</name>
    <dbReference type="NCBI Taxonomy" id="1434066"/>
    <lineage>
        <taxon>Bacteria</taxon>
        <taxon>Pseudomonadati</taxon>
        <taxon>Bacteroidota</taxon>
        <taxon>Flavobacteriia</taxon>
        <taxon>Flavobacteriales</taxon>
        <taxon>Flavobacteriaceae</taxon>
        <taxon>Psychroserpens</taxon>
    </lineage>
</organism>
<dbReference type="EMBL" id="JBHUOS010000001">
    <property type="protein sequence ID" value="MFD2914131.1"/>
    <property type="molecule type" value="Genomic_DNA"/>
</dbReference>
<comment type="caution">
    <text evidence="1">The sequence shown here is derived from an EMBL/GenBank/DDBJ whole genome shotgun (WGS) entry which is preliminary data.</text>
</comment>
<evidence type="ECO:0000313" key="1">
    <source>
        <dbReference type="EMBL" id="MFD2914131.1"/>
    </source>
</evidence>
<gene>
    <name evidence="1" type="ORF">ACFS29_00640</name>
</gene>
<accession>A0ABW5ZP52</accession>
<dbReference type="RefSeq" id="WP_194507221.1">
    <property type="nucleotide sequence ID" value="NZ_JADILU010000002.1"/>
</dbReference>
<proteinExistence type="predicted"/>
<reference evidence="2" key="1">
    <citation type="journal article" date="2019" name="Int. J. Syst. Evol. Microbiol.">
        <title>The Global Catalogue of Microorganisms (GCM) 10K type strain sequencing project: providing services to taxonomists for standard genome sequencing and annotation.</title>
        <authorList>
            <consortium name="The Broad Institute Genomics Platform"/>
            <consortium name="The Broad Institute Genome Sequencing Center for Infectious Disease"/>
            <person name="Wu L."/>
            <person name="Ma J."/>
        </authorList>
    </citation>
    <scope>NUCLEOTIDE SEQUENCE [LARGE SCALE GENOMIC DNA]</scope>
    <source>
        <strain evidence="2">KCTC 32514</strain>
    </source>
</reference>
<evidence type="ECO:0000313" key="2">
    <source>
        <dbReference type="Proteomes" id="UP001597548"/>
    </source>
</evidence>
<name>A0ABW5ZP52_9FLAO</name>